<evidence type="ECO:0000313" key="2">
    <source>
        <dbReference type="EMBL" id="OEY77041.1"/>
    </source>
</evidence>
<comment type="caution">
    <text evidence="2">The sequence shown here is derived from an EMBL/GenBank/DDBJ whole genome shotgun (WGS) entry which is preliminary data.</text>
</comment>
<dbReference type="RefSeq" id="WP_005640527.1">
    <property type="nucleotide sequence ID" value="NZ_MCII02000007.1"/>
</dbReference>
<evidence type="ECO:0000256" key="1">
    <source>
        <dbReference type="SAM" id="Coils"/>
    </source>
</evidence>
<accession>A0ABX3BRC0</accession>
<organism evidence="2 3">
    <name type="scientific">Haemophilus quentini</name>
    <dbReference type="NCBI Taxonomy" id="123834"/>
    <lineage>
        <taxon>Bacteria</taxon>
        <taxon>Pseudomonadati</taxon>
        <taxon>Pseudomonadota</taxon>
        <taxon>Gammaproteobacteria</taxon>
        <taxon>Pasteurellales</taxon>
        <taxon>Pasteurellaceae</taxon>
        <taxon>Haemophilus</taxon>
    </lineage>
</organism>
<proteinExistence type="predicted"/>
<reference evidence="2 3" key="1">
    <citation type="submission" date="2016-08" db="EMBL/GenBank/DDBJ databases">
        <authorList>
            <person name="Eshaghi A."/>
            <person name="Soares D."/>
            <person name="Kus J."/>
            <person name="Richardson D."/>
            <person name="Li A."/>
            <person name="Patel S.N."/>
        </authorList>
    </citation>
    <scope>NUCLEOTIDE SEQUENCE [LARGE SCALE GENOMIC DNA]</scope>
    <source>
        <strain evidence="2 3">C860</strain>
    </source>
</reference>
<evidence type="ECO:0000313" key="3">
    <source>
        <dbReference type="Proteomes" id="UP000175677"/>
    </source>
</evidence>
<dbReference type="EMBL" id="MDJC01000012">
    <property type="protein sequence ID" value="OEY77041.1"/>
    <property type="molecule type" value="Genomic_DNA"/>
</dbReference>
<sequence length="292" mass="32902">MNWIEIFKAGKRKDANGVEVEITPADLQQAVNAYDVDTFEAPAVIGHPEHNHPAYAWVKGLRLDNDVLKAEFHQVDPAFSEMVENGRFKKVSASFYLPDSESNPKKGFLYLRHVGFLGAVPPAVKGLKNPIFAENEAGVVDFSDYENEPSELEKLKAENARLKNQLSKNQISDFTENLIKQGKLAPKVRKEAEAILHYAERIGKGETLDFNEGESLLQKVQDFLTAQPQIITFVEVATKENAVSKTEEDFIQYAENTPPEMIELDQKIRTYAKVNKISYTEAFDIICKPRGK</sequence>
<name>A0ABX3BRC0_9PAST</name>
<protein>
    <submittedName>
        <fullName evidence="2">Peptidase</fullName>
    </submittedName>
</protein>
<keyword evidence="3" id="KW-1185">Reference proteome</keyword>
<gene>
    <name evidence="2" type="ORF">BFQ30_00935</name>
</gene>
<feature type="coiled-coil region" evidence="1">
    <location>
        <begin position="145"/>
        <end position="172"/>
    </location>
</feature>
<keyword evidence="1" id="KW-0175">Coiled coil</keyword>
<dbReference type="Proteomes" id="UP000175677">
    <property type="component" value="Unassembled WGS sequence"/>
</dbReference>